<dbReference type="SMART" id="SM00028">
    <property type="entry name" value="TPR"/>
    <property type="match status" value="4"/>
</dbReference>
<sequence>MSNTAFIKIKQQLAGVNTLLKQGKLYAAVNSLHEALAFFLRTTFLKHEKKEFEQQIERAVYQLGHDQELKKIFPLLISYTPGTEMELHETINELLATLQDEKNKEALAKLEEWKNKKQKALDKAQAALDGKEYEKARYLFAKLCQEFNDDMELKAEVGERFLNAELYDEAIHYLKAAYENNPESPRVFNKLGMALRRSKKFEEAERFYRHALATSPNDEYILFNLGRVYIDWRQWKNVEKTALKALEINPDFVEAQKMLKFARKYV</sequence>
<feature type="coiled-coil region" evidence="4">
    <location>
        <begin position="84"/>
        <end position="130"/>
    </location>
</feature>
<keyword evidence="1" id="KW-0677">Repeat</keyword>
<dbReference type="AlphaFoldDB" id="A0A194AIK7"/>
<dbReference type="EMBL" id="BDFE01000016">
    <property type="protein sequence ID" value="GAU09065.1"/>
    <property type="molecule type" value="Genomic_DNA"/>
</dbReference>
<gene>
    <name evidence="5" type="ORF">DPF_1785</name>
</gene>
<dbReference type="SUPFAM" id="SSF48452">
    <property type="entry name" value="TPR-like"/>
    <property type="match status" value="1"/>
</dbReference>
<evidence type="ECO:0000313" key="5">
    <source>
        <dbReference type="EMBL" id="GAU09065.1"/>
    </source>
</evidence>
<comment type="caution">
    <text evidence="5">The sequence shown here is derived from an EMBL/GenBank/DDBJ whole genome shotgun (WGS) entry which is preliminary data.</text>
</comment>
<dbReference type="InterPro" id="IPR019734">
    <property type="entry name" value="TPR_rpt"/>
</dbReference>
<proteinExistence type="predicted"/>
<dbReference type="InterPro" id="IPR051012">
    <property type="entry name" value="CellSynth/LPSAsmb/PSIAsmb"/>
</dbReference>
<evidence type="ECO:0000256" key="3">
    <source>
        <dbReference type="PROSITE-ProRule" id="PRU00339"/>
    </source>
</evidence>
<keyword evidence="6" id="KW-1185">Reference proteome</keyword>
<evidence type="ECO:0000256" key="1">
    <source>
        <dbReference type="ARBA" id="ARBA00022737"/>
    </source>
</evidence>
<dbReference type="InterPro" id="IPR011990">
    <property type="entry name" value="TPR-like_helical_dom_sf"/>
</dbReference>
<protein>
    <submittedName>
        <fullName evidence="5">Uncharacterized protein</fullName>
    </submittedName>
</protein>
<dbReference type="OrthoDB" id="5502572at2"/>
<dbReference type="PROSITE" id="PS50005">
    <property type="entry name" value="TPR"/>
    <property type="match status" value="2"/>
</dbReference>
<dbReference type="PANTHER" id="PTHR45586">
    <property type="entry name" value="TPR REPEAT-CONTAINING PROTEIN PA4667"/>
    <property type="match status" value="1"/>
</dbReference>
<keyword evidence="4" id="KW-0175">Coiled coil</keyword>
<keyword evidence="2 3" id="KW-0802">TPR repeat</keyword>
<evidence type="ECO:0000313" key="6">
    <source>
        <dbReference type="Proteomes" id="UP000095200"/>
    </source>
</evidence>
<accession>A0A194AIK7</accession>
<dbReference type="RefSeq" id="WP_069859211.1">
    <property type="nucleotide sequence ID" value="NZ_BDFE01000016.1"/>
</dbReference>
<evidence type="ECO:0000256" key="2">
    <source>
        <dbReference type="ARBA" id="ARBA00022803"/>
    </source>
</evidence>
<dbReference type="PANTHER" id="PTHR45586:SF1">
    <property type="entry name" value="LIPOPOLYSACCHARIDE ASSEMBLY PROTEIN B"/>
    <property type="match status" value="1"/>
</dbReference>
<dbReference type="Gene3D" id="1.25.40.10">
    <property type="entry name" value="Tetratricopeptide repeat domain"/>
    <property type="match status" value="1"/>
</dbReference>
<name>A0A194AIK7_9BACT</name>
<dbReference type="Proteomes" id="UP000095200">
    <property type="component" value="Unassembled WGS sequence"/>
</dbReference>
<evidence type="ECO:0000256" key="4">
    <source>
        <dbReference type="SAM" id="Coils"/>
    </source>
</evidence>
<organism evidence="5 6">
    <name type="scientific">Desulfoplanes formicivorans</name>
    <dbReference type="NCBI Taxonomy" id="1592317"/>
    <lineage>
        <taxon>Bacteria</taxon>
        <taxon>Pseudomonadati</taxon>
        <taxon>Thermodesulfobacteriota</taxon>
        <taxon>Desulfovibrionia</taxon>
        <taxon>Desulfovibrionales</taxon>
        <taxon>Desulfoplanaceae</taxon>
        <taxon>Desulfoplanes</taxon>
    </lineage>
</organism>
<dbReference type="Pfam" id="PF13432">
    <property type="entry name" value="TPR_16"/>
    <property type="match status" value="1"/>
</dbReference>
<dbReference type="STRING" id="1592317.DPF_1785"/>
<feature type="repeat" description="TPR" evidence="3">
    <location>
        <begin position="151"/>
        <end position="184"/>
    </location>
</feature>
<feature type="repeat" description="TPR" evidence="3">
    <location>
        <begin position="185"/>
        <end position="218"/>
    </location>
</feature>
<reference evidence="6" key="1">
    <citation type="submission" date="2016-06" db="EMBL/GenBank/DDBJ databases">
        <title>Draft genome sequence of Desulfoplanes formicivorans strain Pf12B.</title>
        <authorList>
            <person name="Watanabe M."/>
            <person name="Kojima H."/>
            <person name="Fukui M."/>
        </authorList>
    </citation>
    <scope>NUCLEOTIDE SEQUENCE [LARGE SCALE GENOMIC DNA]</scope>
    <source>
        <strain evidence="6">Pf12B</strain>
    </source>
</reference>